<comment type="caution">
    <text evidence="4">The sequence shown here is derived from an EMBL/GenBank/DDBJ whole genome shotgun (WGS) entry which is preliminary data.</text>
</comment>
<dbReference type="EMBL" id="JAKWJU010000002">
    <property type="protein sequence ID" value="MCH6163024.1"/>
    <property type="molecule type" value="Genomic_DNA"/>
</dbReference>
<feature type="region of interest" description="Disordered" evidence="1">
    <location>
        <begin position="510"/>
        <end position="533"/>
    </location>
</feature>
<name>A0ABS9T3B7_9ACTN</name>
<reference evidence="4" key="2">
    <citation type="journal article" date="2023" name="Int. J. Syst. Evol. Microbiol.">
        <title>Streptomyces marispadix sp. nov., isolated from marine beach sediment of the Northern Coast of Portugal.</title>
        <authorList>
            <person name="dos Santos J.D.N."/>
            <person name="Vitorino I.R."/>
            <person name="Kallscheuer N."/>
            <person name="Srivastava A."/>
            <person name="Krautwurst S."/>
            <person name="Marz M."/>
            <person name="Jogler C."/>
            <person name="Lobo Da Cunha A."/>
            <person name="Catita J."/>
            <person name="Goncalves H."/>
            <person name="Gonzalez I."/>
            <person name="Reyes F."/>
            <person name="Lage O.M."/>
        </authorList>
    </citation>
    <scope>NUCLEOTIDE SEQUENCE</scope>
    <source>
        <strain evidence="4">M600PL45_2</strain>
    </source>
</reference>
<evidence type="ECO:0000313" key="4">
    <source>
        <dbReference type="EMBL" id="MCH6163024.1"/>
    </source>
</evidence>
<dbReference type="PANTHER" id="PTHR11365">
    <property type="entry name" value="5-OXOPROLINASE RELATED"/>
    <property type="match status" value="1"/>
</dbReference>
<sequence>MRIGIDVGGTNTDAVLMDGDSVVADAKVTTTPDVTDGIMQAIQGLRQRRDFDPGAVTGVMLGTTHFINAIVEGRDLSPTAAIRLGLPATQSLPPLVGWPGNLVSAIGDHTYLCHGGHEYDGRVISQLDPDELHRIADELAAEDVRSVAITSVFSLVNAEFELRAAEILAERLPGLRVSLSHEVGRTGLLERENATVINAALGELAERICGGMVAMLRSIGLEAPLYLSQNDGTLMGVDYARQYPVMTFASGPTNSMRGAAYLSGVDDCAVVDVGGTTTDVGMLHRGFPREASTEVSVGGIRTNFRMPDVLSFGVGGGSLVRQDSARVTVGPESVGYRLRDEALVFGGETLTATDLVVAAGRAEIGEPERVASLDRDLVEAGLAYATERITGTIDRMRTSRAPVPVVLVGGGSVLLPESIPLASSMMRPEQFAVANAVGAAIAQISGDVDRIFAVQPGQRDAALDTAKQEATDRALIAGATPGTVEIVEVEEIPLAYLPGNATRIRVKAVGDLSRDRSRDPSEPASAAHGHGAG</sequence>
<feature type="domain" description="Hydantoinase A/oxoprolinase" evidence="2">
    <location>
        <begin position="191"/>
        <end position="362"/>
    </location>
</feature>
<dbReference type="Gene3D" id="3.30.420.40">
    <property type="match status" value="1"/>
</dbReference>
<keyword evidence="5" id="KW-1185">Reference proteome</keyword>
<proteinExistence type="predicted"/>
<evidence type="ECO:0000256" key="1">
    <source>
        <dbReference type="SAM" id="MobiDB-lite"/>
    </source>
</evidence>
<dbReference type="Pfam" id="PF05378">
    <property type="entry name" value="Hydant_A_N"/>
    <property type="match status" value="1"/>
</dbReference>
<dbReference type="InterPro" id="IPR002821">
    <property type="entry name" value="Hydantoinase_A"/>
</dbReference>
<accession>A0ABS9T3B7</accession>
<dbReference type="Proteomes" id="UP001166784">
    <property type="component" value="Unassembled WGS sequence"/>
</dbReference>
<reference evidence="4" key="1">
    <citation type="submission" date="2022-03" db="EMBL/GenBank/DDBJ databases">
        <authorList>
            <person name="Santos J.D.N."/>
            <person name="Kallscheuer N."/>
            <person name="Jogler C."/>
            <person name="Lage O.M."/>
        </authorList>
    </citation>
    <scope>NUCLEOTIDE SEQUENCE</scope>
    <source>
        <strain evidence="4">M600PL45_2</strain>
    </source>
</reference>
<dbReference type="SUPFAM" id="SSF53067">
    <property type="entry name" value="Actin-like ATPase domain"/>
    <property type="match status" value="2"/>
</dbReference>
<dbReference type="PANTHER" id="PTHR11365:SF10">
    <property type="entry name" value="HYDANTOINASE_OXOPROLINASE"/>
    <property type="match status" value="1"/>
</dbReference>
<feature type="compositionally biased region" description="Basic and acidic residues" evidence="1">
    <location>
        <begin position="512"/>
        <end position="521"/>
    </location>
</feature>
<dbReference type="RefSeq" id="WP_241061883.1">
    <property type="nucleotide sequence ID" value="NZ_JAKWJU010000002.1"/>
</dbReference>
<evidence type="ECO:0000259" key="3">
    <source>
        <dbReference type="Pfam" id="PF05378"/>
    </source>
</evidence>
<evidence type="ECO:0000259" key="2">
    <source>
        <dbReference type="Pfam" id="PF01968"/>
    </source>
</evidence>
<dbReference type="InterPro" id="IPR043129">
    <property type="entry name" value="ATPase_NBD"/>
</dbReference>
<organism evidence="4 5">
    <name type="scientific">Streptomyces marispadix</name>
    <dbReference type="NCBI Taxonomy" id="2922868"/>
    <lineage>
        <taxon>Bacteria</taxon>
        <taxon>Bacillati</taxon>
        <taxon>Actinomycetota</taxon>
        <taxon>Actinomycetes</taxon>
        <taxon>Kitasatosporales</taxon>
        <taxon>Streptomycetaceae</taxon>
        <taxon>Streptomyces</taxon>
    </lineage>
</organism>
<evidence type="ECO:0000313" key="5">
    <source>
        <dbReference type="Proteomes" id="UP001166784"/>
    </source>
</evidence>
<protein>
    <submittedName>
        <fullName evidence="4">Hydantoinase/oxoprolinase family protein</fullName>
    </submittedName>
</protein>
<dbReference type="InterPro" id="IPR008040">
    <property type="entry name" value="Hydant_A_N"/>
</dbReference>
<dbReference type="Pfam" id="PF01968">
    <property type="entry name" value="Hydantoinase_A"/>
    <property type="match status" value="1"/>
</dbReference>
<feature type="domain" description="Hydantoinase/oxoprolinase N-terminal" evidence="3">
    <location>
        <begin position="2"/>
        <end position="170"/>
    </location>
</feature>
<dbReference type="InterPro" id="IPR045079">
    <property type="entry name" value="Oxoprolinase-like"/>
</dbReference>
<gene>
    <name evidence="4" type="ORF">MMA15_22325</name>
</gene>